<evidence type="ECO:0000313" key="4">
    <source>
        <dbReference type="EMBL" id="SFU19200.1"/>
    </source>
</evidence>
<sequence length="327" mass="35788">MRKQAILLVGIVFLLNGSAQAQAISGSVEGLHEVLDQLYAEMIPLANGLITVARAVAGFAAIWYISMRVWGHIARSEPIDMYPLLRPFAIGLAIMLFPQVLAVINGTMNPIIRATAEMVEGTNEAIANHIYEMEAEQLEPYINHLLDSGEQKYPENLKDMGFFERLANEVFVFNLKAIISKLISEFLQMLFFAAALCINTIRTFQLIVLSILGPLVFGLSVFDGFQHTLAAWFARYINVSLWLPVANIFGAIIAKIQLNMMVLDGDFTSSLGYLVFMVIAIIGYMTVPNVAGFIVQPGGRDSLLNSATGAAKSSALGGTQVIQQVIK</sequence>
<dbReference type="EMBL" id="FPBF01000010">
    <property type="protein sequence ID" value="SFU19200.1"/>
    <property type="molecule type" value="Genomic_DNA"/>
</dbReference>
<dbReference type="Pfam" id="PF07863">
    <property type="entry name" value="CtnDOT_TraJ"/>
    <property type="match status" value="1"/>
</dbReference>
<dbReference type="Proteomes" id="UP000199673">
    <property type="component" value="Unassembled WGS sequence"/>
</dbReference>
<feature type="transmembrane region" description="Helical" evidence="1">
    <location>
        <begin position="45"/>
        <end position="65"/>
    </location>
</feature>
<name>A0A1I7E5J2_9BACT</name>
<dbReference type="NCBIfam" id="TIGR03782">
    <property type="entry name" value="Bac_Flav_CT_J"/>
    <property type="match status" value="1"/>
</dbReference>
<reference evidence="5" key="1">
    <citation type="submission" date="2016-10" db="EMBL/GenBank/DDBJ databases">
        <authorList>
            <person name="Varghese N."/>
            <person name="Submissions S."/>
        </authorList>
    </citation>
    <scope>NUCLEOTIDE SEQUENCE [LARGE SCALE GENOMIC DNA]</scope>
    <source>
        <strain evidence="5">DSM 23445</strain>
    </source>
</reference>
<feature type="transmembrane region" description="Helical" evidence="1">
    <location>
        <begin position="206"/>
        <end position="225"/>
    </location>
</feature>
<dbReference type="RefSeq" id="WP_091698155.1">
    <property type="nucleotide sequence ID" value="NZ_FPBF01000010.1"/>
</dbReference>
<keyword evidence="1" id="KW-0472">Membrane</keyword>
<organism evidence="4 5">
    <name type="scientific">Algoriphagus locisalis</name>
    <dbReference type="NCBI Taxonomy" id="305507"/>
    <lineage>
        <taxon>Bacteria</taxon>
        <taxon>Pseudomonadati</taxon>
        <taxon>Bacteroidota</taxon>
        <taxon>Cytophagia</taxon>
        <taxon>Cytophagales</taxon>
        <taxon>Cyclobacteriaceae</taxon>
        <taxon>Algoriphagus</taxon>
    </lineage>
</organism>
<dbReference type="InterPro" id="IPR022393">
    <property type="entry name" value="Conjugative_transposon_TraJ"/>
</dbReference>
<feature type="transmembrane region" description="Helical" evidence="1">
    <location>
        <begin position="178"/>
        <end position="199"/>
    </location>
</feature>
<protein>
    <submittedName>
        <fullName evidence="4">Bacteroides conjugative transposon TraJ protein</fullName>
    </submittedName>
</protein>
<feature type="chain" id="PRO_5011682574" evidence="2">
    <location>
        <begin position="22"/>
        <end position="327"/>
    </location>
</feature>
<feature type="transmembrane region" description="Helical" evidence="1">
    <location>
        <begin position="270"/>
        <end position="295"/>
    </location>
</feature>
<dbReference type="OrthoDB" id="1147144at2"/>
<evidence type="ECO:0000256" key="2">
    <source>
        <dbReference type="SAM" id="SignalP"/>
    </source>
</evidence>
<feature type="transmembrane region" description="Helical" evidence="1">
    <location>
        <begin position="237"/>
        <end position="258"/>
    </location>
</feature>
<feature type="domain" description="Conjugative transposon TraJ C-terminal" evidence="3">
    <location>
        <begin position="28"/>
        <end position="315"/>
    </location>
</feature>
<dbReference type="STRING" id="305507.SAMN04489724_0117"/>
<proteinExistence type="predicted"/>
<keyword evidence="1" id="KW-1133">Transmembrane helix</keyword>
<evidence type="ECO:0000256" key="1">
    <source>
        <dbReference type="SAM" id="Phobius"/>
    </source>
</evidence>
<accession>A0A1I7E5J2</accession>
<keyword evidence="2" id="KW-0732">Signal</keyword>
<feature type="signal peptide" evidence="2">
    <location>
        <begin position="1"/>
        <end position="21"/>
    </location>
</feature>
<evidence type="ECO:0000313" key="5">
    <source>
        <dbReference type="Proteomes" id="UP000199673"/>
    </source>
</evidence>
<dbReference type="AlphaFoldDB" id="A0A1I7E5J2"/>
<keyword evidence="5" id="KW-1185">Reference proteome</keyword>
<gene>
    <name evidence="4" type="ORF">SAMN04489724_0117</name>
</gene>
<dbReference type="InterPro" id="IPR012424">
    <property type="entry name" value="Conjugative_transposon_TraJ_C"/>
</dbReference>
<feature type="transmembrane region" description="Helical" evidence="1">
    <location>
        <begin position="85"/>
        <end position="104"/>
    </location>
</feature>
<keyword evidence="1" id="KW-0812">Transmembrane</keyword>
<evidence type="ECO:0000259" key="3">
    <source>
        <dbReference type="Pfam" id="PF07863"/>
    </source>
</evidence>